<feature type="transmembrane region" description="Helical" evidence="1">
    <location>
        <begin position="35"/>
        <end position="55"/>
    </location>
</feature>
<accession>A0A0E9WTY0</accession>
<evidence type="ECO:0000313" key="2">
    <source>
        <dbReference type="EMBL" id="JAH93879.1"/>
    </source>
</evidence>
<proteinExistence type="predicted"/>
<reference evidence="2" key="1">
    <citation type="submission" date="2014-11" db="EMBL/GenBank/DDBJ databases">
        <authorList>
            <person name="Amaro Gonzalez C."/>
        </authorList>
    </citation>
    <scope>NUCLEOTIDE SEQUENCE</scope>
</reference>
<dbReference type="AlphaFoldDB" id="A0A0E9WTY0"/>
<feature type="transmembrane region" description="Helical" evidence="1">
    <location>
        <begin position="7"/>
        <end position="29"/>
    </location>
</feature>
<protein>
    <submittedName>
        <fullName evidence="2">Uncharacterized protein</fullName>
    </submittedName>
</protein>
<keyword evidence="1" id="KW-0472">Membrane</keyword>
<organism evidence="2">
    <name type="scientific">Anguilla anguilla</name>
    <name type="common">European freshwater eel</name>
    <name type="synonym">Muraena anguilla</name>
    <dbReference type="NCBI Taxonomy" id="7936"/>
    <lineage>
        <taxon>Eukaryota</taxon>
        <taxon>Metazoa</taxon>
        <taxon>Chordata</taxon>
        <taxon>Craniata</taxon>
        <taxon>Vertebrata</taxon>
        <taxon>Euteleostomi</taxon>
        <taxon>Actinopterygii</taxon>
        <taxon>Neopterygii</taxon>
        <taxon>Teleostei</taxon>
        <taxon>Anguilliformes</taxon>
        <taxon>Anguillidae</taxon>
        <taxon>Anguilla</taxon>
    </lineage>
</organism>
<keyword evidence="1" id="KW-1133">Transmembrane helix</keyword>
<dbReference type="EMBL" id="GBXM01014698">
    <property type="protein sequence ID" value="JAH93879.1"/>
    <property type="molecule type" value="Transcribed_RNA"/>
</dbReference>
<reference evidence="2" key="2">
    <citation type="journal article" date="2015" name="Fish Shellfish Immunol.">
        <title>Early steps in the European eel (Anguilla anguilla)-Vibrio vulnificus interaction in the gills: Role of the RtxA13 toxin.</title>
        <authorList>
            <person name="Callol A."/>
            <person name="Pajuelo D."/>
            <person name="Ebbesson L."/>
            <person name="Teles M."/>
            <person name="MacKenzie S."/>
            <person name="Amaro C."/>
        </authorList>
    </citation>
    <scope>NUCLEOTIDE SEQUENCE</scope>
</reference>
<name>A0A0E9WTY0_ANGAN</name>
<sequence>MICGEPLCFLPVITLNSGIPGIPVFGYNYFCFSPVELVTCLFIGNLSVFYVILFYS</sequence>
<evidence type="ECO:0000256" key="1">
    <source>
        <dbReference type="SAM" id="Phobius"/>
    </source>
</evidence>
<keyword evidence="1" id="KW-0812">Transmembrane</keyword>